<evidence type="ECO:0000256" key="6">
    <source>
        <dbReference type="ARBA" id="ARBA00023211"/>
    </source>
</evidence>
<sequence>MEQAVLDDIINRLLEVRSRPGKQVQLSEAEIRQLCGVAREIFLQQPNLLELEAPIKICGSTHEAHYFLLHFAPINESPSDNTYAFLNSLYSFTFLRVQATTATTPSSLNNFATAIPSPLFPSFIKVSLNNPHHQSFLLSKAKTMTEMVEGYKFCFPHFNHPQHSILQSQAMEVVITNTKFSFAGLSPCYCLSGFIPNHKPMFVFLPPFLQLLKGSFILSLWELQG</sequence>
<organism evidence="8 9">
    <name type="scientific">Trifolium pratense</name>
    <name type="common">Red clover</name>
    <dbReference type="NCBI Taxonomy" id="57577"/>
    <lineage>
        <taxon>Eukaryota</taxon>
        <taxon>Viridiplantae</taxon>
        <taxon>Streptophyta</taxon>
        <taxon>Embryophyta</taxon>
        <taxon>Tracheophyta</taxon>
        <taxon>Spermatophyta</taxon>
        <taxon>Magnoliopsida</taxon>
        <taxon>eudicotyledons</taxon>
        <taxon>Gunneridae</taxon>
        <taxon>Pentapetalae</taxon>
        <taxon>rosids</taxon>
        <taxon>fabids</taxon>
        <taxon>Fabales</taxon>
        <taxon>Fabaceae</taxon>
        <taxon>Papilionoideae</taxon>
        <taxon>50 kb inversion clade</taxon>
        <taxon>NPAAA clade</taxon>
        <taxon>Hologalegina</taxon>
        <taxon>IRL clade</taxon>
        <taxon>Trifolieae</taxon>
        <taxon>Trifolium</taxon>
    </lineage>
</organism>
<dbReference type="EC" id="3.1.3.16" evidence="2"/>
<dbReference type="GO" id="GO:0046872">
    <property type="term" value="F:metal ion binding"/>
    <property type="evidence" value="ECO:0007669"/>
    <property type="project" value="UniProtKB-KW"/>
</dbReference>
<dbReference type="SUPFAM" id="SSF56300">
    <property type="entry name" value="Metallo-dependent phosphatases"/>
    <property type="match status" value="1"/>
</dbReference>
<evidence type="ECO:0000256" key="5">
    <source>
        <dbReference type="ARBA" id="ARBA00022912"/>
    </source>
</evidence>
<dbReference type="InterPro" id="IPR029052">
    <property type="entry name" value="Metallo-depent_PP-like"/>
</dbReference>
<dbReference type="Gene3D" id="3.60.21.10">
    <property type="match status" value="1"/>
</dbReference>
<dbReference type="EMBL" id="ASHM01012357">
    <property type="protein sequence ID" value="PNX94309.1"/>
    <property type="molecule type" value="Genomic_DNA"/>
</dbReference>
<dbReference type="InterPro" id="IPR031675">
    <property type="entry name" value="STPPase_N"/>
</dbReference>
<evidence type="ECO:0000256" key="4">
    <source>
        <dbReference type="ARBA" id="ARBA00022801"/>
    </source>
</evidence>
<dbReference type="Pfam" id="PF16891">
    <property type="entry name" value="STPPase_N"/>
    <property type="match status" value="1"/>
</dbReference>
<name>A0A2K3MUD3_TRIPR</name>
<keyword evidence="6" id="KW-0464">Manganese</keyword>
<evidence type="ECO:0000256" key="2">
    <source>
        <dbReference type="ARBA" id="ARBA00013081"/>
    </source>
</evidence>
<dbReference type="GO" id="GO:0005634">
    <property type="term" value="C:nucleus"/>
    <property type="evidence" value="ECO:0007669"/>
    <property type="project" value="TreeGrafter"/>
</dbReference>
<dbReference type="STRING" id="57577.A0A2K3MUD3"/>
<evidence type="ECO:0000259" key="7">
    <source>
        <dbReference type="Pfam" id="PF16891"/>
    </source>
</evidence>
<comment type="cofactor">
    <cofactor evidence="1">
        <name>Mn(2+)</name>
        <dbReference type="ChEBI" id="CHEBI:29035"/>
    </cofactor>
</comment>
<dbReference type="InterPro" id="IPR050341">
    <property type="entry name" value="PP1_catalytic_subunit"/>
</dbReference>
<evidence type="ECO:0000313" key="8">
    <source>
        <dbReference type="EMBL" id="PNX94309.1"/>
    </source>
</evidence>
<keyword evidence="5" id="KW-0904">Protein phosphatase</keyword>
<keyword evidence="3" id="KW-0479">Metal-binding</keyword>
<evidence type="ECO:0000256" key="1">
    <source>
        <dbReference type="ARBA" id="ARBA00001936"/>
    </source>
</evidence>
<comment type="caution">
    <text evidence="8">The sequence shown here is derived from an EMBL/GenBank/DDBJ whole genome shotgun (WGS) entry which is preliminary data.</text>
</comment>
<dbReference type="AlphaFoldDB" id="A0A2K3MUD3"/>
<evidence type="ECO:0000313" key="9">
    <source>
        <dbReference type="Proteomes" id="UP000236291"/>
    </source>
</evidence>
<evidence type="ECO:0000256" key="3">
    <source>
        <dbReference type="ARBA" id="ARBA00022723"/>
    </source>
</evidence>
<reference evidence="8 9" key="2">
    <citation type="journal article" date="2017" name="Front. Plant Sci.">
        <title>Gene Classification and Mining of Molecular Markers Useful in Red Clover (Trifolium pratense) Breeding.</title>
        <authorList>
            <person name="Istvanek J."/>
            <person name="Dluhosova J."/>
            <person name="Dluhos P."/>
            <person name="Patkova L."/>
            <person name="Nedelnik J."/>
            <person name="Repkova J."/>
        </authorList>
    </citation>
    <scope>NUCLEOTIDE SEQUENCE [LARGE SCALE GENOMIC DNA]</scope>
    <source>
        <strain evidence="9">cv. Tatra</strain>
        <tissue evidence="8">Young leaves</tissue>
    </source>
</reference>
<gene>
    <name evidence="8" type="ORF">L195_g017482</name>
</gene>
<dbReference type="GO" id="GO:0004722">
    <property type="term" value="F:protein serine/threonine phosphatase activity"/>
    <property type="evidence" value="ECO:0007669"/>
    <property type="project" value="UniProtKB-EC"/>
</dbReference>
<keyword evidence="4" id="KW-0378">Hydrolase</keyword>
<accession>A0A2K3MUD3</accession>
<dbReference type="PANTHER" id="PTHR11668:SF300">
    <property type="entry name" value="SERINE_THREONINE-PROTEIN PHOSPHATASE"/>
    <property type="match status" value="1"/>
</dbReference>
<proteinExistence type="predicted"/>
<dbReference type="GO" id="GO:0005737">
    <property type="term" value="C:cytoplasm"/>
    <property type="evidence" value="ECO:0007669"/>
    <property type="project" value="TreeGrafter"/>
</dbReference>
<dbReference type="Proteomes" id="UP000236291">
    <property type="component" value="Unassembled WGS sequence"/>
</dbReference>
<protein>
    <recommendedName>
        <fullName evidence="2">protein-serine/threonine phosphatase</fullName>
        <ecNumber evidence="2">3.1.3.16</ecNumber>
    </recommendedName>
</protein>
<dbReference type="PANTHER" id="PTHR11668">
    <property type="entry name" value="SERINE/THREONINE PROTEIN PHOSPHATASE"/>
    <property type="match status" value="1"/>
</dbReference>
<reference evidence="8 9" key="1">
    <citation type="journal article" date="2014" name="Am. J. Bot.">
        <title>Genome assembly and annotation for red clover (Trifolium pratense; Fabaceae).</title>
        <authorList>
            <person name="Istvanek J."/>
            <person name="Jaros M."/>
            <person name="Krenek A."/>
            <person name="Repkova J."/>
        </authorList>
    </citation>
    <scope>NUCLEOTIDE SEQUENCE [LARGE SCALE GENOMIC DNA]</scope>
    <source>
        <strain evidence="9">cv. Tatra</strain>
        <tissue evidence="8">Young leaves</tissue>
    </source>
</reference>
<feature type="domain" description="Serine-threonine protein phosphatase N-terminal" evidence="7">
    <location>
        <begin position="6"/>
        <end position="52"/>
    </location>
</feature>